<evidence type="ECO:0000313" key="1">
    <source>
        <dbReference type="EMBL" id="KAK4881857.1"/>
    </source>
</evidence>
<evidence type="ECO:0000313" key="2">
    <source>
        <dbReference type="Proteomes" id="UP001353858"/>
    </source>
</evidence>
<reference evidence="2" key="1">
    <citation type="submission" date="2023-01" db="EMBL/GenBank/DDBJ databases">
        <title>Key to firefly adult light organ development and bioluminescence: homeobox transcription factors regulate luciferase expression and transportation to peroxisome.</title>
        <authorList>
            <person name="Fu X."/>
        </authorList>
    </citation>
    <scope>NUCLEOTIDE SEQUENCE [LARGE SCALE GENOMIC DNA]</scope>
</reference>
<dbReference type="Proteomes" id="UP001353858">
    <property type="component" value="Unassembled WGS sequence"/>
</dbReference>
<dbReference type="EMBL" id="JARPUR010000002">
    <property type="protein sequence ID" value="KAK4881857.1"/>
    <property type="molecule type" value="Genomic_DNA"/>
</dbReference>
<organism evidence="1 2">
    <name type="scientific">Aquatica leii</name>
    <dbReference type="NCBI Taxonomy" id="1421715"/>
    <lineage>
        <taxon>Eukaryota</taxon>
        <taxon>Metazoa</taxon>
        <taxon>Ecdysozoa</taxon>
        <taxon>Arthropoda</taxon>
        <taxon>Hexapoda</taxon>
        <taxon>Insecta</taxon>
        <taxon>Pterygota</taxon>
        <taxon>Neoptera</taxon>
        <taxon>Endopterygota</taxon>
        <taxon>Coleoptera</taxon>
        <taxon>Polyphaga</taxon>
        <taxon>Elateriformia</taxon>
        <taxon>Elateroidea</taxon>
        <taxon>Lampyridae</taxon>
        <taxon>Luciolinae</taxon>
        <taxon>Aquatica</taxon>
    </lineage>
</organism>
<dbReference type="AlphaFoldDB" id="A0AAN7Q0T6"/>
<name>A0AAN7Q0T6_9COLE</name>
<gene>
    <name evidence="1" type="ORF">RN001_005176</name>
</gene>
<protein>
    <submittedName>
        <fullName evidence="1">Uncharacterized protein</fullName>
    </submittedName>
</protein>
<sequence>MTNMHVQEFHPYFKNISLEISQWLKQHAGRVVICYQVAELFGMAYNRAATVETAINGFKKTGMFPVNQNILRDYDFADALHPTTRLTLPSNILPAPKISSKIKTEKTKVGKYIVFTCTLYKNELEESIKKKTIVPKTTKRKSFERTKFGIKQKEKYKQKK</sequence>
<comment type="caution">
    <text evidence="1">The sequence shown here is derived from an EMBL/GenBank/DDBJ whole genome shotgun (WGS) entry which is preliminary data.</text>
</comment>
<proteinExistence type="predicted"/>
<keyword evidence="2" id="KW-1185">Reference proteome</keyword>
<accession>A0AAN7Q0T6</accession>